<comment type="caution">
    <text evidence="1">The sequence shown here is derived from an EMBL/GenBank/DDBJ whole genome shotgun (WGS) entry which is preliminary data.</text>
</comment>
<accession>A0A392NMU1</accession>
<organism evidence="1 2">
    <name type="scientific">Trifolium medium</name>
    <dbReference type="NCBI Taxonomy" id="97028"/>
    <lineage>
        <taxon>Eukaryota</taxon>
        <taxon>Viridiplantae</taxon>
        <taxon>Streptophyta</taxon>
        <taxon>Embryophyta</taxon>
        <taxon>Tracheophyta</taxon>
        <taxon>Spermatophyta</taxon>
        <taxon>Magnoliopsida</taxon>
        <taxon>eudicotyledons</taxon>
        <taxon>Gunneridae</taxon>
        <taxon>Pentapetalae</taxon>
        <taxon>rosids</taxon>
        <taxon>fabids</taxon>
        <taxon>Fabales</taxon>
        <taxon>Fabaceae</taxon>
        <taxon>Papilionoideae</taxon>
        <taxon>50 kb inversion clade</taxon>
        <taxon>NPAAA clade</taxon>
        <taxon>Hologalegina</taxon>
        <taxon>IRL clade</taxon>
        <taxon>Trifolieae</taxon>
        <taxon>Trifolium</taxon>
    </lineage>
</organism>
<keyword evidence="1" id="KW-0808">Transferase</keyword>
<keyword evidence="1" id="KW-0548">Nucleotidyltransferase</keyword>
<dbReference type="PANTHER" id="PTHR33116">
    <property type="entry name" value="REVERSE TRANSCRIPTASE ZINC-BINDING DOMAIN-CONTAINING PROTEIN-RELATED-RELATED"/>
    <property type="match status" value="1"/>
</dbReference>
<dbReference type="PANTHER" id="PTHR33116:SF78">
    <property type="entry name" value="OS12G0587133 PROTEIN"/>
    <property type="match status" value="1"/>
</dbReference>
<dbReference type="Proteomes" id="UP000265520">
    <property type="component" value="Unassembled WGS sequence"/>
</dbReference>
<proteinExistence type="predicted"/>
<name>A0A392NMU1_9FABA</name>
<reference evidence="1 2" key="1">
    <citation type="journal article" date="2018" name="Front. Plant Sci.">
        <title>Red Clover (Trifolium pratense) and Zigzag Clover (T. medium) - A Picture of Genomic Similarities and Differences.</title>
        <authorList>
            <person name="Dluhosova J."/>
            <person name="Istvanek J."/>
            <person name="Nedelnik J."/>
            <person name="Repkova J."/>
        </authorList>
    </citation>
    <scope>NUCLEOTIDE SEQUENCE [LARGE SCALE GENOMIC DNA]</scope>
    <source>
        <strain evidence="2">cv. 10/8</strain>
        <tissue evidence="1">Leaf</tissue>
    </source>
</reference>
<evidence type="ECO:0000313" key="1">
    <source>
        <dbReference type="EMBL" id="MCI01171.1"/>
    </source>
</evidence>
<keyword evidence="2" id="KW-1185">Reference proteome</keyword>
<dbReference type="EMBL" id="LXQA010045426">
    <property type="protein sequence ID" value="MCI01171.1"/>
    <property type="molecule type" value="Genomic_DNA"/>
</dbReference>
<protein>
    <submittedName>
        <fullName evidence="1">RNA-directed DNA polymerase (Reverse transcriptase)</fullName>
    </submittedName>
</protein>
<evidence type="ECO:0000313" key="2">
    <source>
        <dbReference type="Proteomes" id="UP000265520"/>
    </source>
</evidence>
<dbReference type="GO" id="GO:0003964">
    <property type="term" value="F:RNA-directed DNA polymerase activity"/>
    <property type="evidence" value="ECO:0007669"/>
    <property type="project" value="UniProtKB-KW"/>
</dbReference>
<keyword evidence="1" id="KW-0695">RNA-directed DNA polymerase</keyword>
<dbReference type="AlphaFoldDB" id="A0A392NMU1"/>
<sequence>MRKAVDIGVFKGFPIRGGGLSISHLQYADDTLCIGEASVENLWAIKAILRGFELASGLRVNFWKSSLMGIHVSQNFMDMACMFLNCREGRVPFKYLGLPVGANPRRLATWEPLLESLRNKLNSWGNKHVSLGGRLVLINSVLNSIPIFYLSFLKMPSQVIKKVTRIQRDFLWGGVKGSKKLRWIKWSVVCQKKNKGGLGVRDIKATNISLLMKWRWRLLQHDERSLWKEVLVAKYGVHIVQNVEWREFGRPYFSSSWWKDICDLEDCIQSKNWVGEAVTRRIGGVC</sequence>